<dbReference type="EMBL" id="CAXLJM020000054">
    <property type="protein sequence ID" value="CAL8117289.1"/>
    <property type="molecule type" value="Genomic_DNA"/>
</dbReference>
<comment type="caution">
    <text evidence="1">The sequence shown here is derived from an EMBL/GenBank/DDBJ whole genome shotgun (WGS) entry which is preliminary data.</text>
</comment>
<protein>
    <submittedName>
        <fullName evidence="1">Uncharacterized protein</fullName>
    </submittedName>
</protein>
<reference evidence="1 2" key="1">
    <citation type="submission" date="2024-08" db="EMBL/GenBank/DDBJ databases">
        <authorList>
            <person name="Cucini C."/>
            <person name="Frati F."/>
        </authorList>
    </citation>
    <scope>NUCLEOTIDE SEQUENCE [LARGE SCALE GENOMIC DNA]</scope>
</reference>
<evidence type="ECO:0000313" key="2">
    <source>
        <dbReference type="Proteomes" id="UP001642540"/>
    </source>
</evidence>
<name>A0ABP1R327_9HEXA</name>
<organism evidence="1 2">
    <name type="scientific">Orchesella dallaii</name>
    <dbReference type="NCBI Taxonomy" id="48710"/>
    <lineage>
        <taxon>Eukaryota</taxon>
        <taxon>Metazoa</taxon>
        <taxon>Ecdysozoa</taxon>
        <taxon>Arthropoda</taxon>
        <taxon>Hexapoda</taxon>
        <taxon>Collembola</taxon>
        <taxon>Entomobryomorpha</taxon>
        <taxon>Entomobryoidea</taxon>
        <taxon>Orchesellidae</taxon>
        <taxon>Orchesellinae</taxon>
        <taxon>Orchesella</taxon>
    </lineage>
</organism>
<keyword evidence="2" id="KW-1185">Reference proteome</keyword>
<dbReference type="Proteomes" id="UP001642540">
    <property type="component" value="Unassembled WGS sequence"/>
</dbReference>
<proteinExistence type="predicted"/>
<evidence type="ECO:0000313" key="1">
    <source>
        <dbReference type="EMBL" id="CAL8117289.1"/>
    </source>
</evidence>
<sequence>MKRNYATDEWLIVPIPPPPIFHPSMKLIPFPVKPELYLYILKLDYVIINFSFAVSIEALRTSSGKHSSSCAAYWTCFVDRGTPNGFRSTLVIVCGVKALRTASEVHSSSCKAYWTYFVDRGTPNGFRSTLVIV</sequence>
<accession>A0ABP1R327</accession>
<gene>
    <name evidence="1" type="ORF">ODALV1_LOCUS17620</name>
</gene>